<name>A0A4U1ELF8_MONMO</name>
<evidence type="ECO:0008006" key="8">
    <source>
        <dbReference type="Google" id="ProtNLM"/>
    </source>
</evidence>
<proteinExistence type="predicted"/>
<evidence type="ECO:0000256" key="3">
    <source>
        <dbReference type="ARBA" id="ARBA00022989"/>
    </source>
</evidence>
<feature type="transmembrane region" description="Helical" evidence="5">
    <location>
        <begin position="319"/>
        <end position="339"/>
    </location>
</feature>
<feature type="non-terminal residue" evidence="6">
    <location>
        <position position="1"/>
    </location>
</feature>
<dbReference type="Gene3D" id="1.20.1740.10">
    <property type="entry name" value="Amino acid/polyamine transporter I"/>
    <property type="match status" value="1"/>
</dbReference>
<accession>A0A4U1ELF8</accession>
<feature type="transmembrane region" description="Helical" evidence="5">
    <location>
        <begin position="293"/>
        <end position="313"/>
    </location>
</feature>
<evidence type="ECO:0000313" key="6">
    <source>
        <dbReference type="EMBL" id="TKC37269.1"/>
    </source>
</evidence>
<dbReference type="InterPro" id="IPR002293">
    <property type="entry name" value="AA/rel_permease1"/>
</dbReference>
<evidence type="ECO:0000313" key="7">
    <source>
        <dbReference type="Proteomes" id="UP000308365"/>
    </source>
</evidence>
<comment type="caution">
    <text evidence="6">The sequence shown here is derived from an EMBL/GenBank/DDBJ whole genome shotgun (WGS) entry which is preliminary data.</text>
</comment>
<protein>
    <recommendedName>
        <fullName evidence="8">Amino acid permease/ SLC12A domain-containing protein</fullName>
    </recommendedName>
</protein>
<dbReference type="InterPro" id="IPR050598">
    <property type="entry name" value="AminoAcid_Transporter"/>
</dbReference>
<keyword evidence="2 5" id="KW-0812">Transmembrane</keyword>
<evidence type="ECO:0000256" key="1">
    <source>
        <dbReference type="ARBA" id="ARBA00004141"/>
    </source>
</evidence>
<feature type="non-terminal residue" evidence="6">
    <location>
        <position position="348"/>
    </location>
</feature>
<feature type="transmembrane region" description="Helical" evidence="5">
    <location>
        <begin position="197"/>
        <end position="219"/>
    </location>
</feature>
<evidence type="ECO:0000256" key="5">
    <source>
        <dbReference type="SAM" id="Phobius"/>
    </source>
</evidence>
<reference evidence="7" key="1">
    <citation type="journal article" date="2019" name="IScience">
        <title>Narwhal Genome Reveals Long-Term Low Genetic Diversity despite Current Large Abundance Size.</title>
        <authorList>
            <person name="Westbury M.V."/>
            <person name="Petersen B."/>
            <person name="Garde E."/>
            <person name="Heide-Jorgensen M.P."/>
            <person name="Lorenzen E.D."/>
        </authorList>
    </citation>
    <scope>NUCLEOTIDE SEQUENCE [LARGE SCALE GENOMIC DNA]</scope>
</reference>
<dbReference type="PANTHER" id="PTHR11785:SF238">
    <property type="entry name" value="SOLUTE CARRIER FAMILY 7 MEMBER 13"/>
    <property type="match status" value="1"/>
</dbReference>
<keyword evidence="3 5" id="KW-1133">Transmembrane helix</keyword>
<comment type="subcellular location">
    <subcellularLocation>
        <location evidence="1">Membrane</location>
        <topology evidence="1">Multi-pass membrane protein</topology>
    </subcellularLocation>
</comment>
<dbReference type="PANTHER" id="PTHR11785">
    <property type="entry name" value="AMINO ACID TRANSPORTER"/>
    <property type="match status" value="1"/>
</dbReference>
<organism evidence="6 7">
    <name type="scientific">Monodon monoceros</name>
    <name type="common">Narwhal</name>
    <name type="synonym">Ceratodon monodon</name>
    <dbReference type="NCBI Taxonomy" id="40151"/>
    <lineage>
        <taxon>Eukaryota</taxon>
        <taxon>Metazoa</taxon>
        <taxon>Chordata</taxon>
        <taxon>Craniata</taxon>
        <taxon>Vertebrata</taxon>
        <taxon>Euteleostomi</taxon>
        <taxon>Mammalia</taxon>
        <taxon>Eutheria</taxon>
        <taxon>Laurasiatheria</taxon>
        <taxon>Artiodactyla</taxon>
        <taxon>Whippomorpha</taxon>
        <taxon>Cetacea</taxon>
        <taxon>Odontoceti</taxon>
        <taxon>Monodontidae</taxon>
        <taxon>Monodon</taxon>
    </lineage>
</organism>
<gene>
    <name evidence="6" type="ORF">EI555_002800</name>
</gene>
<dbReference type="GO" id="GO:0016020">
    <property type="term" value="C:membrane"/>
    <property type="evidence" value="ECO:0007669"/>
    <property type="project" value="UniProtKB-SubCell"/>
</dbReference>
<dbReference type="Pfam" id="PF13520">
    <property type="entry name" value="AA_permease_2"/>
    <property type="match status" value="1"/>
</dbReference>
<dbReference type="AlphaFoldDB" id="A0A4U1ELF8"/>
<evidence type="ECO:0000256" key="4">
    <source>
        <dbReference type="ARBA" id="ARBA00023136"/>
    </source>
</evidence>
<evidence type="ECO:0000256" key="2">
    <source>
        <dbReference type="ARBA" id="ARBA00022692"/>
    </source>
</evidence>
<keyword evidence="4 5" id="KW-0472">Membrane</keyword>
<dbReference type="GO" id="GO:0015179">
    <property type="term" value="F:L-amino acid transmembrane transporter activity"/>
    <property type="evidence" value="ECO:0007669"/>
    <property type="project" value="TreeGrafter"/>
</dbReference>
<sequence>GIEVLVHERGALPVHLGWLCLIAHYDLSLLRRERYNLPMLWSSLLLSEEMFWQLDLFPEPLDNLVSGARASCQSVSAPHWVQHPALFSQLLCSKAAKEMSGPGHIVDCGNPEFSWCERGDLASDIQHHVENGHTRPYFPEWRSVAGEREEAESRTPSVLSFQKPPSLQKLSSKDIFHIQVEDTLWELKKPRKTILKCIFIAFPLVTIVYLLVNISYLTVLTPKEILSSDAVALTWTDRVNPSLTWVIPFGISASLFSNLLINVFESSRVIYIAAQEGQLPLLFNMLNIYSSPFMSVLLLVIMVSIAVVLTNLIDLINDLYIVVSIWSALLMTGILKLRYQKPNLPQPY</sequence>
<dbReference type="Proteomes" id="UP000308365">
    <property type="component" value="Unassembled WGS sequence"/>
</dbReference>
<feature type="transmembrane region" description="Helical" evidence="5">
    <location>
        <begin position="243"/>
        <end position="261"/>
    </location>
</feature>
<dbReference type="EMBL" id="RWIC01001171">
    <property type="protein sequence ID" value="TKC37269.1"/>
    <property type="molecule type" value="Genomic_DNA"/>
</dbReference>